<comment type="caution">
    <text evidence="2">The sequence shown here is derived from an EMBL/GenBank/DDBJ whole genome shotgun (WGS) entry which is preliminary data.</text>
</comment>
<reference evidence="2" key="1">
    <citation type="submission" date="2023-07" db="EMBL/GenBank/DDBJ databases">
        <title>Mucosal microbiota of week-old chicken and adult hens.</title>
        <authorList>
            <person name="Volf J."/>
            <person name="Karasova D."/>
            <person name="Crhanova M."/>
            <person name="Faldynova M."/>
            <person name="Prikrylova H."/>
            <person name="Zeman M."/>
            <person name="Babak V."/>
            <person name="Rajova J."/>
            <person name="Rychlik I."/>
        </authorList>
    </citation>
    <scope>NUCLEOTIDE SEQUENCE</scope>
    <source>
        <strain evidence="2">ET902</strain>
    </source>
</reference>
<feature type="transmembrane region" description="Helical" evidence="1">
    <location>
        <begin position="7"/>
        <end position="28"/>
    </location>
</feature>
<feature type="transmembrane region" description="Helical" evidence="1">
    <location>
        <begin position="115"/>
        <end position="140"/>
    </location>
</feature>
<name>A0ABT8YW73_9SPIR</name>
<keyword evidence="1" id="KW-0472">Membrane</keyword>
<keyword evidence="1" id="KW-1133">Transmembrane helix</keyword>
<evidence type="ECO:0000313" key="3">
    <source>
        <dbReference type="Proteomes" id="UP001175147"/>
    </source>
</evidence>
<dbReference type="EMBL" id="JAUPBM010000028">
    <property type="protein sequence ID" value="MDO7019861.1"/>
    <property type="molecule type" value="Genomic_DNA"/>
</dbReference>
<feature type="transmembrane region" description="Helical" evidence="1">
    <location>
        <begin position="48"/>
        <end position="77"/>
    </location>
</feature>
<accession>A0ABT8YW73</accession>
<keyword evidence="1" id="KW-0812">Transmembrane</keyword>
<keyword evidence="3" id="KW-1185">Reference proteome</keyword>
<evidence type="ECO:0000256" key="1">
    <source>
        <dbReference type="SAM" id="Phobius"/>
    </source>
</evidence>
<protein>
    <submittedName>
        <fullName evidence="2">Uncharacterized protein</fullName>
    </submittedName>
</protein>
<feature type="transmembrane region" description="Helical" evidence="1">
    <location>
        <begin position="89"/>
        <end position="109"/>
    </location>
</feature>
<organism evidence="2 3">
    <name type="scientific">Brachyspira innocens</name>
    <dbReference type="NCBI Taxonomy" id="13264"/>
    <lineage>
        <taxon>Bacteria</taxon>
        <taxon>Pseudomonadati</taxon>
        <taxon>Spirochaetota</taxon>
        <taxon>Spirochaetia</taxon>
        <taxon>Brachyspirales</taxon>
        <taxon>Brachyspiraceae</taxon>
        <taxon>Brachyspira</taxon>
    </lineage>
</organism>
<dbReference type="RefSeq" id="WP_304392244.1">
    <property type="nucleotide sequence ID" value="NZ_JAUPBM010000028.1"/>
</dbReference>
<sequence length="147" mass="17629">MIKKISFISATIIQVLFVISAFALQFLSKKKMGVMRHFVYYNKKIETIYNMPFLINAVSFIVLIIIILTAIVFFYFLKSKIYNNKYMMFLNISLFVLGILFIIFLRMFSRESLLAYYYMALIFFIVYIAELIKTSFYYLFIKKSKKY</sequence>
<proteinExistence type="predicted"/>
<evidence type="ECO:0000313" key="2">
    <source>
        <dbReference type="EMBL" id="MDO7019861.1"/>
    </source>
</evidence>
<gene>
    <name evidence="2" type="ORF">Q5M86_03625</name>
</gene>
<dbReference type="Proteomes" id="UP001175147">
    <property type="component" value="Unassembled WGS sequence"/>
</dbReference>